<keyword evidence="3" id="KW-1185">Reference proteome</keyword>
<feature type="region of interest" description="Disordered" evidence="1">
    <location>
        <begin position="992"/>
        <end position="1037"/>
    </location>
</feature>
<feature type="region of interest" description="Disordered" evidence="1">
    <location>
        <begin position="560"/>
        <end position="588"/>
    </location>
</feature>
<feature type="compositionally biased region" description="Low complexity" evidence="1">
    <location>
        <begin position="749"/>
        <end position="796"/>
    </location>
</feature>
<feature type="non-terminal residue" evidence="2">
    <location>
        <position position="1"/>
    </location>
</feature>
<feature type="compositionally biased region" description="Low complexity" evidence="1">
    <location>
        <begin position="1015"/>
        <end position="1037"/>
    </location>
</feature>
<dbReference type="OrthoDB" id="6288965at2759"/>
<gene>
    <name evidence="2" type="ORF">EWB00_007487</name>
</gene>
<protein>
    <submittedName>
        <fullName evidence="2">Uncharacterized protein</fullName>
    </submittedName>
</protein>
<feature type="compositionally biased region" description="Polar residues" evidence="1">
    <location>
        <begin position="992"/>
        <end position="1014"/>
    </location>
</feature>
<name>A0A4Z2CUW8_SCHJA</name>
<feature type="region of interest" description="Disordered" evidence="1">
    <location>
        <begin position="910"/>
        <end position="929"/>
    </location>
</feature>
<evidence type="ECO:0000313" key="3">
    <source>
        <dbReference type="Proteomes" id="UP000311919"/>
    </source>
</evidence>
<feature type="region of interest" description="Disordered" evidence="1">
    <location>
        <begin position="482"/>
        <end position="542"/>
    </location>
</feature>
<sequence>DMMYGPNSGQIPLEQQSSNMEMMMMINSRHTGTPKGSVEPYPGVTGGPISPNVSSSCTISTHGSRAGLNCSTNYGPINNYSGNSSSITSNKSMSHHPYFNSPDMMGPNSDSGSIRATPSTPCTQHLTSASLASLARLSQMSGPEGPYIPSCSSSLYNPIPGHTSVYSNRSGPMTSFHPDGSPIITPPTPQPGHHIMSQGVRNHNSISSPGNYASKTHLCNPNQSLSSNNMILNNCNMPHSLSSQTIPLHSKFNSHGYSHSNPQLQPALQQQQPQTPTGSVTNCGSSLPSPVPNLPTPSQQQHQQQPPSIQVNNTFFNAQLNVQQMNYQHVTAPGSTGQMQIHFAQQQQQPPPTTPQPQTTPSSHEHLRPTVRHPDNSTIRMTNASNEYPSLSLNNSNHHSLLYNTDAVVNHHQHQQHRVIDCPSKSEIPGIIPPSSVITSSVVCTPLVSSVGVTGGSGSYGNASIQITPRTPHTIQYLPTVAPQASNNQGPSGISPGSNQIQRSSSARCYQYVSSDIDNNNNASHSTDNSMRHPSFQSNQSYTTNQNITGQFYNSNHHQQQNYLTSSQSSTIQHQQQTYPSPSNLQSQSKNLHYLNHFSGGRSNNSSSNSTFGWNDVANFDSMSSGPASSLTLPSSNDTGLNGFMSSTGGNQSQTMDNRLGRNTNQQVLRDAQMNNNYSICNNSNNSSGGGGGSGDVLSYSSMSCAIDPSTDTTSNQMFSTNPPEMSVQQRFNINPNSQQYVRQPTNNSSKPHSYSSSTQQQQYQNQTNQLHQQYYHHQQQQQRYQHHQMMMSSSSSSSLCDFSGSSDWNSTNQVQFVMSNSSTSNSTMYNTSHISSNDIVDNINMENVGHTTNVSCNNNNNSNNSSMPPSNSNKRPPVLNPMNDEVKHISFNSQHHPLPNQQSQQMMMLNNSNNNNNRSNWPPHQSIGNQMAFTTISSSSSAAAASGVSTPSSVNVSREMYCGQMHNSNNNNNAKFPLNALPPISGNALDTSLGMTDNNNRSILRQSQDSYDNSLPVSSMPSSTSSSSQPYSSSVV</sequence>
<feature type="compositionally biased region" description="Polar residues" evidence="1">
    <location>
        <begin position="278"/>
        <end position="288"/>
    </location>
</feature>
<dbReference type="AlphaFoldDB" id="A0A4Z2CUW8"/>
<feature type="region of interest" description="Disordered" evidence="1">
    <location>
        <begin position="739"/>
        <end position="796"/>
    </location>
</feature>
<feature type="region of interest" description="Disordered" evidence="1">
    <location>
        <begin position="343"/>
        <end position="375"/>
    </location>
</feature>
<feature type="region of interest" description="Disordered" evidence="1">
    <location>
        <begin position="625"/>
        <end position="658"/>
    </location>
</feature>
<feature type="compositionally biased region" description="Low complexity" evidence="1">
    <location>
        <begin position="854"/>
        <end position="874"/>
    </location>
</feature>
<dbReference type="STRING" id="6182.A0A4Z2CUW8"/>
<accession>A0A4Z2CUW8</accession>
<reference evidence="2 3" key="1">
    <citation type="submission" date="2019-03" db="EMBL/GenBank/DDBJ databases">
        <title>An improved genome assembly of the fluke Schistosoma japonicum.</title>
        <authorList>
            <person name="Hu W."/>
            <person name="Luo F."/>
            <person name="Yin M."/>
            <person name="Mo X."/>
            <person name="Sun C."/>
            <person name="Wu Q."/>
            <person name="Zhu B."/>
            <person name="Xiang M."/>
            <person name="Wang J."/>
            <person name="Wang Y."/>
            <person name="Zhang T."/>
            <person name="Xu B."/>
            <person name="Zheng H."/>
            <person name="Feng Z."/>
        </authorList>
    </citation>
    <scope>NUCLEOTIDE SEQUENCE [LARGE SCALE GENOMIC DNA]</scope>
    <source>
        <strain evidence="2">HuSjv2</strain>
        <tissue evidence="2">Worms</tissue>
    </source>
</reference>
<feature type="compositionally biased region" description="Low complexity" evidence="1">
    <location>
        <begin position="910"/>
        <end position="921"/>
    </location>
</feature>
<proteinExistence type="predicted"/>
<feature type="compositionally biased region" description="Low complexity" evidence="1">
    <location>
        <begin position="296"/>
        <end position="307"/>
    </location>
</feature>
<evidence type="ECO:0000313" key="2">
    <source>
        <dbReference type="EMBL" id="TNN07800.1"/>
    </source>
</evidence>
<feature type="region of interest" description="Disordered" evidence="1">
    <location>
        <begin position="851"/>
        <end position="878"/>
    </location>
</feature>
<comment type="caution">
    <text evidence="2">The sequence shown here is derived from an EMBL/GenBank/DDBJ whole genome shotgun (WGS) entry which is preliminary data.</text>
</comment>
<feature type="compositionally biased region" description="Polar residues" evidence="1">
    <location>
        <begin position="246"/>
        <end position="261"/>
    </location>
</feature>
<feature type="compositionally biased region" description="Basic and acidic residues" evidence="1">
    <location>
        <begin position="363"/>
        <end position="375"/>
    </location>
</feature>
<dbReference type="Proteomes" id="UP000311919">
    <property type="component" value="Unassembled WGS sequence"/>
</dbReference>
<feature type="compositionally biased region" description="Low complexity" evidence="1">
    <location>
        <begin position="565"/>
        <end position="578"/>
    </location>
</feature>
<organism evidence="2 3">
    <name type="scientific">Schistosoma japonicum</name>
    <name type="common">Blood fluke</name>
    <dbReference type="NCBI Taxonomy" id="6182"/>
    <lineage>
        <taxon>Eukaryota</taxon>
        <taxon>Metazoa</taxon>
        <taxon>Spiralia</taxon>
        <taxon>Lophotrochozoa</taxon>
        <taxon>Platyhelminthes</taxon>
        <taxon>Trematoda</taxon>
        <taxon>Digenea</taxon>
        <taxon>Strigeidida</taxon>
        <taxon>Schistosomatoidea</taxon>
        <taxon>Schistosomatidae</taxon>
        <taxon>Schistosoma</taxon>
    </lineage>
</organism>
<feature type="compositionally biased region" description="Polar residues" evidence="1">
    <location>
        <begin position="483"/>
        <end position="529"/>
    </location>
</feature>
<feature type="region of interest" description="Disordered" evidence="1">
    <location>
        <begin position="246"/>
        <end position="307"/>
    </location>
</feature>
<evidence type="ECO:0000256" key="1">
    <source>
        <dbReference type="SAM" id="MobiDB-lite"/>
    </source>
</evidence>
<feature type="compositionally biased region" description="Low complexity" evidence="1">
    <location>
        <begin position="262"/>
        <end position="277"/>
    </location>
</feature>
<feature type="compositionally biased region" description="Polar residues" evidence="1">
    <location>
        <begin position="739"/>
        <end position="748"/>
    </location>
</feature>
<feature type="compositionally biased region" description="Polar residues" evidence="1">
    <location>
        <begin position="579"/>
        <end position="588"/>
    </location>
</feature>
<dbReference type="EMBL" id="SKCS01000421">
    <property type="protein sequence ID" value="TNN07800.1"/>
    <property type="molecule type" value="Genomic_DNA"/>
</dbReference>